<dbReference type="Pfam" id="PF14291">
    <property type="entry name" value="DUF4371"/>
    <property type="match status" value="1"/>
</dbReference>
<dbReference type="InterPro" id="IPR006580">
    <property type="entry name" value="Znf_TTF"/>
</dbReference>
<dbReference type="RefSeq" id="XP_031764979.1">
    <property type="nucleotide sequence ID" value="XM_031909119.2"/>
</dbReference>
<dbReference type="InterPro" id="IPR025398">
    <property type="entry name" value="DUF4371"/>
</dbReference>
<dbReference type="OrthoDB" id="10063284at2759"/>
<evidence type="ECO:0000256" key="1">
    <source>
        <dbReference type="SAM" id="MobiDB-lite"/>
    </source>
</evidence>
<accession>A0A6J3C233</accession>
<dbReference type="SUPFAM" id="SSF53098">
    <property type="entry name" value="Ribonuclease H-like"/>
    <property type="match status" value="1"/>
</dbReference>
<feature type="region of interest" description="Disordered" evidence="1">
    <location>
        <begin position="64"/>
        <end position="85"/>
    </location>
</feature>
<feature type="region of interest" description="Disordered" evidence="1">
    <location>
        <begin position="1"/>
        <end position="24"/>
    </location>
</feature>
<dbReference type="InterPro" id="IPR012337">
    <property type="entry name" value="RNaseH-like_sf"/>
</dbReference>
<dbReference type="PROSITE" id="PS50143">
    <property type="entry name" value="BIR_REPEAT_2"/>
    <property type="match status" value="1"/>
</dbReference>
<dbReference type="AlphaFoldDB" id="A0A6J3C233"/>
<feature type="compositionally biased region" description="Basic residues" evidence="1">
    <location>
        <begin position="1"/>
        <end position="16"/>
    </location>
</feature>
<dbReference type="InterPro" id="IPR001370">
    <property type="entry name" value="BIR_rpt"/>
</dbReference>
<dbReference type="KEGG" id="gmw:116412940"/>
<sequence>MSERKTKRLPGAQYKRKREEKQNEAKKMFGSLTKFLVKSPEPESSCSSQLNPIDDLFCDKNENELSVENEKANDNTSSTDEMETEDNKDIDLYNTDTAEIDKAYFAMYMDLNDPACWPLTITTKILDILIEKGPIQNKQSTYPFNELGRSFSSTYFYRKMPNGEKFNREWLIYSPKTDSIFCFCCKLFGKQEIKLVNEGFNDWQHTSDNLSRHEKTSLHIGNCTNWKNLELNLKNKATIDKNLQRYYDAEKKRWYQIVVRMISVVQFLAVQGLAFRGSSSRLYENNNGNFLKAIEMIGKFDDVMADHINRIQQSVALKNHMPHYAGNRFQNEIISILAAQIQKYFLSAIKDAKYFSVILDCTPDMGHVEQITIILRYVHIQNDEVEVRENFVGFSPAQKSTGEAFYDFLIEKLSSLKLNVNDMKGQGYDNGSNMAGKHIGLQKRILDNYPRALFMPCNAHTLNLVVNDAAKVSFSTVDFFSNVSAIYNYFSGSPFRWQILKKHVKSLTVKQVSVTRWESRIKAIRPLRHELGEIYDSLIELAEECSTPIGQHEAKCLAMKIKSYKFICSTVIWYEILEKVNIISKMMQTVSWNLTSCAESINNILIFFQSIRNDENFEKYLKIADELCESLEIQPEFPVEIYLRRRHKRKQFDYEGDEDIQLTAKENFKINFFYVILDTAISSVTTRFETLSNFEQSFGFLYKFVEIGEDDIKKSCFDFHNKFKDGESCDINGAELYEELISLKIIIKDRKQPEELLKYLYKHNLQNSFPNVSTSLKLLLTMPVSVASGERSFSKLKIIKNYLRTSMTQERMSNLSIIAIESEIAESLNIHEAIDDFVSKKSRRINF</sequence>
<evidence type="ECO:0000313" key="3">
    <source>
        <dbReference type="Proteomes" id="UP001652740"/>
    </source>
</evidence>
<dbReference type="PANTHER" id="PTHR45749">
    <property type="match status" value="1"/>
</dbReference>
<dbReference type="GeneID" id="116412940"/>
<keyword evidence="3" id="KW-1185">Reference proteome</keyword>
<reference evidence="4" key="1">
    <citation type="submission" date="2025-08" db="UniProtKB">
        <authorList>
            <consortium name="RefSeq"/>
        </authorList>
    </citation>
    <scope>IDENTIFICATION</scope>
    <source>
        <tissue evidence="4">Whole larvae</tissue>
    </source>
</reference>
<dbReference type="SMART" id="SM00597">
    <property type="entry name" value="ZnF_TTF"/>
    <property type="match status" value="1"/>
</dbReference>
<feature type="compositionally biased region" description="Basic and acidic residues" evidence="1">
    <location>
        <begin position="64"/>
        <end position="73"/>
    </location>
</feature>
<evidence type="ECO:0000259" key="2">
    <source>
        <dbReference type="SMART" id="SM00597"/>
    </source>
</evidence>
<proteinExistence type="predicted"/>
<gene>
    <name evidence="4" type="primary">LOC116412940</name>
</gene>
<dbReference type="PANTHER" id="PTHR45749:SF35">
    <property type="entry name" value="AC-LIKE TRANSPOSASE-RELATED"/>
    <property type="match status" value="1"/>
</dbReference>
<name>A0A6J3C233_GALME</name>
<dbReference type="InterPro" id="IPR008906">
    <property type="entry name" value="HATC_C_dom"/>
</dbReference>
<evidence type="ECO:0000313" key="4">
    <source>
        <dbReference type="RefSeq" id="XP_031764979.1"/>
    </source>
</evidence>
<dbReference type="Proteomes" id="UP001652740">
    <property type="component" value="Unplaced"/>
</dbReference>
<dbReference type="GO" id="GO:0046983">
    <property type="term" value="F:protein dimerization activity"/>
    <property type="evidence" value="ECO:0007669"/>
    <property type="project" value="InterPro"/>
</dbReference>
<protein>
    <submittedName>
        <fullName evidence="4">Zinc finger MYM-type protein 1-like</fullName>
    </submittedName>
</protein>
<dbReference type="InParanoid" id="A0A6J3C233"/>
<dbReference type="Pfam" id="PF05699">
    <property type="entry name" value="Dimer_Tnp_hAT"/>
    <property type="match status" value="1"/>
</dbReference>
<organism evidence="3 4">
    <name type="scientific">Galleria mellonella</name>
    <name type="common">Greater wax moth</name>
    <dbReference type="NCBI Taxonomy" id="7137"/>
    <lineage>
        <taxon>Eukaryota</taxon>
        <taxon>Metazoa</taxon>
        <taxon>Ecdysozoa</taxon>
        <taxon>Arthropoda</taxon>
        <taxon>Hexapoda</taxon>
        <taxon>Insecta</taxon>
        <taxon>Pterygota</taxon>
        <taxon>Neoptera</taxon>
        <taxon>Endopterygota</taxon>
        <taxon>Lepidoptera</taxon>
        <taxon>Glossata</taxon>
        <taxon>Ditrysia</taxon>
        <taxon>Pyraloidea</taxon>
        <taxon>Pyralidae</taxon>
        <taxon>Galleriinae</taxon>
        <taxon>Galleria</taxon>
    </lineage>
</organism>
<feature type="domain" description="TTF-type" evidence="2">
    <location>
        <begin position="155"/>
        <end position="239"/>
    </location>
</feature>